<evidence type="ECO:0000256" key="1">
    <source>
        <dbReference type="SAM" id="MobiDB-lite"/>
    </source>
</evidence>
<feature type="region of interest" description="Disordered" evidence="1">
    <location>
        <begin position="32"/>
        <end position="59"/>
    </location>
</feature>
<dbReference type="Proteomes" id="UP001501565">
    <property type="component" value="Unassembled WGS sequence"/>
</dbReference>
<evidence type="ECO:0008006" key="5">
    <source>
        <dbReference type="Google" id="ProtNLM"/>
    </source>
</evidence>
<sequence length="428" mass="46168">MKMKELHKLMCGSLVLLATTLGLSACSDSDSSGSSSSAPTANSSSVNDGAGAPDGQEGSCDAETIGVNWNALMTKTCPNLSDYNLFKDSSDPTDNPNTGGMPYGLSTALFTDYATKYRYVFVPEGEKAEYTENEVLDFPVGTVLVKTFALPENTAFRDGAETVIETRLLVHRESGWKALPYYWDTENDASLAITGKSIANMTTNHNGVDLNFTYQVPKATSCTSCHSVVPILQGPDDRRQAIFKPIGPKARFLNRDFDYADSSMNQLVYWQEQGILDNLPADLSTVSKAPVFDDSTDIGALTAAEVDDAAKAYLDINCAHCHRSELSLPEPNYAGPAGSSGVNVEYNRVYADNPTKFGTCKVPVAGGHEDYSADVVPQDAGDSYLLFRMSTNDQRHRMPELGRSTVHQEGVDLIAAWINGLPAASCTP</sequence>
<protein>
    <recommendedName>
        <fullName evidence="5">Cytochrome c domain-containing protein</fullName>
    </recommendedName>
</protein>
<accession>A0ABP7M4B7</accession>
<feature type="chain" id="PRO_5046302401" description="Cytochrome c domain-containing protein" evidence="2">
    <location>
        <begin position="25"/>
        <end position="428"/>
    </location>
</feature>
<evidence type="ECO:0000256" key="2">
    <source>
        <dbReference type="SAM" id="SignalP"/>
    </source>
</evidence>
<organism evidence="3 4">
    <name type="scientific">Litoribacillus peritrichatus</name>
    <dbReference type="NCBI Taxonomy" id="718191"/>
    <lineage>
        <taxon>Bacteria</taxon>
        <taxon>Pseudomonadati</taxon>
        <taxon>Pseudomonadota</taxon>
        <taxon>Gammaproteobacteria</taxon>
        <taxon>Oceanospirillales</taxon>
        <taxon>Oceanospirillaceae</taxon>
        <taxon>Litoribacillus</taxon>
    </lineage>
</organism>
<evidence type="ECO:0000313" key="4">
    <source>
        <dbReference type="Proteomes" id="UP001501565"/>
    </source>
</evidence>
<dbReference type="PROSITE" id="PS51257">
    <property type="entry name" value="PROKAR_LIPOPROTEIN"/>
    <property type="match status" value="1"/>
</dbReference>
<keyword evidence="4" id="KW-1185">Reference proteome</keyword>
<name>A0ABP7M4B7_9GAMM</name>
<feature type="signal peptide" evidence="2">
    <location>
        <begin position="1"/>
        <end position="24"/>
    </location>
</feature>
<dbReference type="EMBL" id="BAABBN010000004">
    <property type="protein sequence ID" value="GAA3913924.1"/>
    <property type="molecule type" value="Genomic_DNA"/>
</dbReference>
<feature type="compositionally biased region" description="Low complexity" evidence="1">
    <location>
        <begin position="32"/>
        <end position="45"/>
    </location>
</feature>
<proteinExistence type="predicted"/>
<evidence type="ECO:0000313" key="3">
    <source>
        <dbReference type="EMBL" id="GAA3913924.1"/>
    </source>
</evidence>
<reference evidence="4" key="1">
    <citation type="journal article" date="2019" name="Int. J. Syst. Evol. Microbiol.">
        <title>The Global Catalogue of Microorganisms (GCM) 10K type strain sequencing project: providing services to taxonomists for standard genome sequencing and annotation.</title>
        <authorList>
            <consortium name="The Broad Institute Genomics Platform"/>
            <consortium name="The Broad Institute Genome Sequencing Center for Infectious Disease"/>
            <person name="Wu L."/>
            <person name="Ma J."/>
        </authorList>
    </citation>
    <scope>NUCLEOTIDE SEQUENCE [LARGE SCALE GENOMIC DNA]</scope>
    <source>
        <strain evidence="4">JCM 17551</strain>
    </source>
</reference>
<dbReference type="InterPro" id="IPR022269">
    <property type="entry name" value="SO_2930-like_C"/>
</dbReference>
<dbReference type="NCBIfam" id="TIGR03806">
    <property type="entry name" value="chp_HNE_0200"/>
    <property type="match status" value="1"/>
</dbReference>
<comment type="caution">
    <text evidence="3">The sequence shown here is derived from an EMBL/GenBank/DDBJ whole genome shotgun (WGS) entry which is preliminary data.</text>
</comment>
<dbReference type="RefSeq" id="WP_344795269.1">
    <property type="nucleotide sequence ID" value="NZ_BAABBN010000004.1"/>
</dbReference>
<gene>
    <name evidence="3" type="ORF">GCM10022277_05600</name>
</gene>
<keyword evidence="2" id="KW-0732">Signal</keyword>